<dbReference type="GeneID" id="303173000"/>
<keyword evidence="2" id="KW-0378">Hydrolase</keyword>
<protein>
    <submittedName>
        <fullName evidence="2">Lon-like protease with PDZ domain</fullName>
    </submittedName>
</protein>
<dbReference type="EMBL" id="FUHU01000028">
    <property type="protein sequence ID" value="SJM60394.1"/>
    <property type="molecule type" value="Genomic_DNA"/>
</dbReference>
<name>A0A1R4FWS9_9MICO</name>
<dbReference type="SUPFAM" id="SSF50156">
    <property type="entry name" value="PDZ domain-like"/>
    <property type="match status" value="1"/>
</dbReference>
<dbReference type="Gene3D" id="3.30.230.10">
    <property type="match status" value="1"/>
</dbReference>
<dbReference type="SUPFAM" id="SSF54211">
    <property type="entry name" value="Ribosomal protein S5 domain 2-like"/>
    <property type="match status" value="1"/>
</dbReference>
<dbReference type="Proteomes" id="UP000195787">
    <property type="component" value="Unassembled WGS sequence"/>
</dbReference>
<keyword evidence="3" id="KW-1185">Reference proteome</keyword>
<dbReference type="InterPro" id="IPR008269">
    <property type="entry name" value="Lon_proteolytic"/>
</dbReference>
<evidence type="ECO:0000313" key="3">
    <source>
        <dbReference type="Proteomes" id="UP000195787"/>
    </source>
</evidence>
<dbReference type="GO" id="GO:0004176">
    <property type="term" value="F:ATP-dependent peptidase activity"/>
    <property type="evidence" value="ECO:0007669"/>
    <property type="project" value="InterPro"/>
</dbReference>
<dbReference type="Pfam" id="PF05362">
    <property type="entry name" value="Lon_C"/>
    <property type="match status" value="1"/>
</dbReference>
<organism evidence="2 3">
    <name type="scientific">Agrococcus casei LMG 22410</name>
    <dbReference type="NCBI Taxonomy" id="1255656"/>
    <lineage>
        <taxon>Bacteria</taxon>
        <taxon>Bacillati</taxon>
        <taxon>Actinomycetota</taxon>
        <taxon>Actinomycetes</taxon>
        <taxon>Micrococcales</taxon>
        <taxon>Microbacteriaceae</taxon>
        <taxon>Agrococcus</taxon>
    </lineage>
</organism>
<evidence type="ECO:0000259" key="1">
    <source>
        <dbReference type="Pfam" id="PF05362"/>
    </source>
</evidence>
<keyword evidence="2" id="KW-0645">Protease</keyword>
<accession>A0A1R4FWS9</accession>
<dbReference type="Gene3D" id="2.30.42.10">
    <property type="match status" value="1"/>
</dbReference>
<dbReference type="InterPro" id="IPR020568">
    <property type="entry name" value="Ribosomal_Su5_D2-typ_SF"/>
</dbReference>
<dbReference type="InterPro" id="IPR036034">
    <property type="entry name" value="PDZ_sf"/>
</dbReference>
<feature type="domain" description="Lon proteolytic" evidence="1">
    <location>
        <begin position="240"/>
        <end position="331"/>
    </location>
</feature>
<reference evidence="2 3" key="1">
    <citation type="submission" date="2017-02" db="EMBL/GenBank/DDBJ databases">
        <authorList>
            <person name="Peterson S.W."/>
        </authorList>
    </citation>
    <scope>NUCLEOTIDE SEQUENCE [LARGE SCALE GENOMIC DNA]</scope>
    <source>
        <strain evidence="2 3">LMG 22410</strain>
    </source>
</reference>
<evidence type="ECO:0000313" key="2">
    <source>
        <dbReference type="EMBL" id="SJM60394.1"/>
    </source>
</evidence>
<proteinExistence type="predicted"/>
<dbReference type="RefSeq" id="WP_086991864.1">
    <property type="nucleotide sequence ID" value="NZ_FUHU01000028.1"/>
</dbReference>
<gene>
    <name evidence="2" type="ORF">CZ674_07185</name>
</gene>
<dbReference type="GO" id="GO:0006508">
    <property type="term" value="P:proteolysis"/>
    <property type="evidence" value="ECO:0007669"/>
    <property type="project" value="UniProtKB-KW"/>
</dbReference>
<dbReference type="InterPro" id="IPR014721">
    <property type="entry name" value="Ribsml_uS5_D2-typ_fold_subgr"/>
</dbReference>
<dbReference type="OrthoDB" id="2356897at2"/>
<sequence length="354" mass="36406">MFRRRASLKSTVGTGASLTALVAVVAMAFLPSPFIAQLPGPTFDTLGESEDGPIIQVHDVETYEADGELRLLTVSTRGNPEQPLNWAEAATAYFTPGQIVIPMESVYGSITVEERNQQSAAAMTDSQQTAVAAALVHQGHDVEVTVTAVGVVPDSPAEGIILEGDRLVTIEGERIWDAHSIREATAAVDGAVDIVIERDGERKTVSVTPEETQGIKLIGVQAMAEYVFPFEVDIDLPNVGGPSAGTMFALGIIDTLTPGSMTGGVAWAGTGTITAEGAVGGIGGVVQKMHGALDDGASWMLVPQDNCGEVVGNVPDGLHVVPVSTLDEAVAAIEQVAAADGAPEAAAALPSCGG</sequence>
<dbReference type="AlphaFoldDB" id="A0A1R4FWS9"/>
<dbReference type="GO" id="GO:0004252">
    <property type="term" value="F:serine-type endopeptidase activity"/>
    <property type="evidence" value="ECO:0007669"/>
    <property type="project" value="InterPro"/>
</dbReference>